<dbReference type="EMBL" id="CAVNYO010000181">
    <property type="protein sequence ID" value="CAK5272468.1"/>
    <property type="molecule type" value="Genomic_DNA"/>
</dbReference>
<comment type="caution">
    <text evidence="2">The sequence shown here is derived from an EMBL/GenBank/DDBJ whole genome shotgun (WGS) entry which is preliminary data.</text>
</comment>
<feature type="region of interest" description="Disordered" evidence="1">
    <location>
        <begin position="92"/>
        <end position="176"/>
    </location>
</feature>
<proteinExistence type="predicted"/>
<feature type="compositionally biased region" description="Polar residues" evidence="1">
    <location>
        <begin position="151"/>
        <end position="160"/>
    </location>
</feature>
<protein>
    <submittedName>
        <fullName evidence="2">Uncharacterized protein</fullName>
    </submittedName>
</protein>
<evidence type="ECO:0000256" key="1">
    <source>
        <dbReference type="SAM" id="MobiDB-lite"/>
    </source>
</evidence>
<dbReference type="Proteomes" id="UP001295794">
    <property type="component" value="Unassembled WGS sequence"/>
</dbReference>
<evidence type="ECO:0000313" key="2">
    <source>
        <dbReference type="EMBL" id="CAK5272468.1"/>
    </source>
</evidence>
<feature type="compositionally biased region" description="Pro residues" evidence="1">
    <location>
        <begin position="264"/>
        <end position="273"/>
    </location>
</feature>
<sequence length="317" mass="34317">MPSDLNVFADVDPGHVELSSIIESMKLLRLRAIALCQRGEIWNAEDTWMGNPEMISFLSDVVRWLPGQAEECSIARTAIAANLGLTTARNARDDYVRSRPPPPGTLDPSCLFQGSTPEPQTLTTHKRSWQETHDDDDDMDGDPRGFLDSPTKATILSTPGSGEPNAVFHSRPALPPDETLDMPPFVHQLLTPAFMDGVMLSSDGNITTFPLLDPHPALILSQPPVPPMSSHRVDRTPGMSGLSPSSRTLWIQRQRRQAQMQAPPIEPSSPTPGPMTARRRRAIAAAAAAAANPAAQPSAPVFDPRAIAASRGPRRLG</sequence>
<reference evidence="2" key="1">
    <citation type="submission" date="2023-11" db="EMBL/GenBank/DDBJ databases">
        <authorList>
            <person name="De Vega J J."/>
            <person name="De Vega J J."/>
        </authorList>
    </citation>
    <scope>NUCLEOTIDE SEQUENCE</scope>
</reference>
<accession>A0AAD2Q3M4</accession>
<dbReference type="AlphaFoldDB" id="A0AAD2Q3M4"/>
<feature type="region of interest" description="Disordered" evidence="1">
    <location>
        <begin position="226"/>
        <end position="245"/>
    </location>
</feature>
<feature type="region of interest" description="Disordered" evidence="1">
    <location>
        <begin position="256"/>
        <end position="317"/>
    </location>
</feature>
<gene>
    <name evidence="2" type="ORF">MYCIT1_LOCUS18118</name>
</gene>
<keyword evidence="3" id="KW-1185">Reference proteome</keyword>
<name>A0AAD2Q3M4_9AGAR</name>
<organism evidence="2 3">
    <name type="scientific">Mycena citricolor</name>
    <dbReference type="NCBI Taxonomy" id="2018698"/>
    <lineage>
        <taxon>Eukaryota</taxon>
        <taxon>Fungi</taxon>
        <taxon>Dikarya</taxon>
        <taxon>Basidiomycota</taxon>
        <taxon>Agaricomycotina</taxon>
        <taxon>Agaricomycetes</taxon>
        <taxon>Agaricomycetidae</taxon>
        <taxon>Agaricales</taxon>
        <taxon>Marasmiineae</taxon>
        <taxon>Mycenaceae</taxon>
        <taxon>Mycena</taxon>
    </lineage>
</organism>
<feature type="compositionally biased region" description="Low complexity" evidence="1">
    <location>
        <begin position="283"/>
        <end position="295"/>
    </location>
</feature>
<feature type="compositionally biased region" description="Polar residues" evidence="1">
    <location>
        <begin position="112"/>
        <end position="123"/>
    </location>
</feature>
<evidence type="ECO:0000313" key="3">
    <source>
        <dbReference type="Proteomes" id="UP001295794"/>
    </source>
</evidence>